<dbReference type="InterPro" id="IPR011701">
    <property type="entry name" value="MFS"/>
</dbReference>
<evidence type="ECO:0000256" key="1">
    <source>
        <dbReference type="ARBA" id="ARBA00004651"/>
    </source>
</evidence>
<feature type="transmembrane region" description="Helical" evidence="7">
    <location>
        <begin position="48"/>
        <end position="65"/>
    </location>
</feature>
<dbReference type="SUPFAM" id="SSF103473">
    <property type="entry name" value="MFS general substrate transporter"/>
    <property type="match status" value="1"/>
</dbReference>
<dbReference type="Gene3D" id="1.20.1720.10">
    <property type="entry name" value="Multidrug resistance protein D"/>
    <property type="match status" value="1"/>
</dbReference>
<evidence type="ECO:0000259" key="8">
    <source>
        <dbReference type="PROSITE" id="PS50850"/>
    </source>
</evidence>
<evidence type="ECO:0000313" key="9">
    <source>
        <dbReference type="EMBL" id="TDC23286.1"/>
    </source>
</evidence>
<comment type="subcellular location">
    <subcellularLocation>
        <location evidence="1">Cell membrane</location>
        <topology evidence="1">Multi-pass membrane protein</topology>
    </subcellularLocation>
</comment>
<feature type="transmembrane region" description="Helical" evidence="7">
    <location>
        <begin position="401"/>
        <end position="420"/>
    </location>
</feature>
<dbReference type="AlphaFoldDB" id="A0A4R4PMF8"/>
<evidence type="ECO:0000256" key="3">
    <source>
        <dbReference type="ARBA" id="ARBA00022475"/>
    </source>
</evidence>
<dbReference type="InterPro" id="IPR036259">
    <property type="entry name" value="MFS_trans_sf"/>
</dbReference>
<evidence type="ECO:0000256" key="5">
    <source>
        <dbReference type="ARBA" id="ARBA00022989"/>
    </source>
</evidence>
<keyword evidence="10" id="KW-1185">Reference proteome</keyword>
<dbReference type="Proteomes" id="UP000295075">
    <property type="component" value="Unassembled WGS sequence"/>
</dbReference>
<comment type="caution">
    <text evidence="9">The sequence shown here is derived from an EMBL/GenBank/DDBJ whole genome shotgun (WGS) entry which is preliminary data.</text>
</comment>
<feature type="transmembrane region" description="Helical" evidence="7">
    <location>
        <begin position="301"/>
        <end position="322"/>
    </location>
</feature>
<dbReference type="EMBL" id="SMKA01000168">
    <property type="protein sequence ID" value="TDC23286.1"/>
    <property type="molecule type" value="Genomic_DNA"/>
</dbReference>
<dbReference type="Pfam" id="PF07690">
    <property type="entry name" value="MFS_1"/>
    <property type="match status" value="1"/>
</dbReference>
<dbReference type="CDD" id="cd17321">
    <property type="entry name" value="MFS_MMR_MDR_like"/>
    <property type="match status" value="1"/>
</dbReference>
<dbReference type="InterPro" id="IPR020846">
    <property type="entry name" value="MFS_dom"/>
</dbReference>
<dbReference type="GO" id="GO:0005886">
    <property type="term" value="C:plasma membrane"/>
    <property type="evidence" value="ECO:0007669"/>
    <property type="project" value="UniProtKB-SubCell"/>
</dbReference>
<feature type="transmembrane region" description="Helical" evidence="7">
    <location>
        <begin position="354"/>
        <end position="380"/>
    </location>
</feature>
<sequence>MKTPVRRPWLGLLVILAPVLLVAMDGSVLFLVMPELTTELRPTADESLWILDVYGFAVGSLLVAFGNIGDRYGRLKLLMIGAALFGTSSAGASFAQTPEQLIGLRALMGIAGATLLPSALAVLGELFPDARQRSRAIGIFAAAFAAGFAIGPVAAGQLLDRFWWGSVFLINLPVVAVFLVLAPFLLRDVRAVRPGKVDVLSVLTSASGLLLTVYAVKRIAAGGFDLTPAVLGTAGVLTLTWFVRRQRRLEYPLIEVTLFRDRVFSLAIITGLVPLAAWSATAYLAGIHLQSVLGLPVQQAALLAVPGAVVLTLTCVITPAVVGRIGIRSALVACHGLVAVGLLLLLLVDAGGGIVWYVASTVIAGIGYGISFSVVADVAVAAVPTERGGSAAAIAETSNELGNALGIALLGSLAAAVFRLQGPGVAGTLPETVQTAGVPAPAIADAEAAFVLGLHLTVVVIAVIHVALAVLSARWIRTPVPVA</sequence>
<keyword evidence="4 7" id="KW-0812">Transmembrane</keyword>
<feature type="transmembrane region" description="Helical" evidence="7">
    <location>
        <begin position="222"/>
        <end position="243"/>
    </location>
</feature>
<feature type="transmembrane region" description="Helical" evidence="7">
    <location>
        <begin position="12"/>
        <end position="33"/>
    </location>
</feature>
<evidence type="ECO:0000256" key="2">
    <source>
        <dbReference type="ARBA" id="ARBA00022448"/>
    </source>
</evidence>
<reference evidence="9 10" key="1">
    <citation type="submission" date="2019-03" db="EMBL/GenBank/DDBJ databases">
        <title>Draft genome sequences of novel Actinobacteria.</title>
        <authorList>
            <person name="Sahin N."/>
            <person name="Ay H."/>
            <person name="Saygin H."/>
        </authorList>
    </citation>
    <scope>NUCLEOTIDE SEQUENCE [LARGE SCALE GENOMIC DNA]</scope>
    <source>
        <strain evidence="9 10">JCM 30547</strain>
    </source>
</reference>
<feature type="transmembrane region" description="Helical" evidence="7">
    <location>
        <begin position="162"/>
        <end position="185"/>
    </location>
</feature>
<keyword evidence="2" id="KW-0813">Transport</keyword>
<evidence type="ECO:0000256" key="6">
    <source>
        <dbReference type="ARBA" id="ARBA00023136"/>
    </source>
</evidence>
<feature type="transmembrane region" description="Helical" evidence="7">
    <location>
        <begin position="102"/>
        <end position="124"/>
    </location>
</feature>
<dbReference type="PROSITE" id="PS50850">
    <property type="entry name" value="MFS"/>
    <property type="match status" value="1"/>
</dbReference>
<organism evidence="9 10">
    <name type="scientific">Kribbella albertanoniae</name>
    <dbReference type="NCBI Taxonomy" id="1266829"/>
    <lineage>
        <taxon>Bacteria</taxon>
        <taxon>Bacillati</taxon>
        <taxon>Actinomycetota</taxon>
        <taxon>Actinomycetes</taxon>
        <taxon>Propionibacteriales</taxon>
        <taxon>Kribbellaceae</taxon>
        <taxon>Kribbella</taxon>
    </lineage>
</organism>
<feature type="transmembrane region" description="Helical" evidence="7">
    <location>
        <begin position="197"/>
        <end position="216"/>
    </location>
</feature>
<evidence type="ECO:0000313" key="10">
    <source>
        <dbReference type="Proteomes" id="UP000295075"/>
    </source>
</evidence>
<dbReference type="PANTHER" id="PTHR42718:SF47">
    <property type="entry name" value="METHYL VIOLOGEN RESISTANCE PROTEIN SMVA"/>
    <property type="match status" value="1"/>
</dbReference>
<feature type="transmembrane region" description="Helical" evidence="7">
    <location>
        <begin position="329"/>
        <end position="348"/>
    </location>
</feature>
<dbReference type="Gene3D" id="1.20.1250.20">
    <property type="entry name" value="MFS general substrate transporter like domains"/>
    <property type="match status" value="1"/>
</dbReference>
<gene>
    <name evidence="9" type="ORF">E1261_28840</name>
</gene>
<name>A0A4R4PMF8_9ACTN</name>
<dbReference type="OrthoDB" id="7375466at2"/>
<evidence type="ECO:0000256" key="4">
    <source>
        <dbReference type="ARBA" id="ARBA00022692"/>
    </source>
</evidence>
<feature type="domain" description="Major facilitator superfamily (MFS) profile" evidence="8">
    <location>
        <begin position="11"/>
        <end position="474"/>
    </location>
</feature>
<accession>A0A4R4PMF8</accession>
<dbReference type="PANTHER" id="PTHR42718">
    <property type="entry name" value="MAJOR FACILITATOR SUPERFAMILY MULTIDRUG TRANSPORTER MFSC"/>
    <property type="match status" value="1"/>
</dbReference>
<feature type="transmembrane region" description="Helical" evidence="7">
    <location>
        <begin position="77"/>
        <end position="96"/>
    </location>
</feature>
<protein>
    <submittedName>
        <fullName evidence="9">MFS transporter</fullName>
    </submittedName>
</protein>
<feature type="transmembrane region" description="Helical" evidence="7">
    <location>
        <begin position="136"/>
        <end position="156"/>
    </location>
</feature>
<feature type="transmembrane region" description="Helical" evidence="7">
    <location>
        <begin position="448"/>
        <end position="471"/>
    </location>
</feature>
<keyword evidence="6 7" id="KW-0472">Membrane</keyword>
<evidence type="ECO:0000256" key="7">
    <source>
        <dbReference type="SAM" id="Phobius"/>
    </source>
</evidence>
<keyword evidence="5 7" id="KW-1133">Transmembrane helix</keyword>
<proteinExistence type="predicted"/>
<feature type="transmembrane region" description="Helical" evidence="7">
    <location>
        <begin position="263"/>
        <end position="289"/>
    </location>
</feature>
<dbReference type="GO" id="GO:0022857">
    <property type="term" value="F:transmembrane transporter activity"/>
    <property type="evidence" value="ECO:0007669"/>
    <property type="project" value="InterPro"/>
</dbReference>
<keyword evidence="3" id="KW-1003">Cell membrane</keyword>